<dbReference type="InterPro" id="IPR025240">
    <property type="entry name" value="DUF4189"/>
</dbReference>
<dbReference type="EMBL" id="JAKREW010000052">
    <property type="protein sequence ID" value="MCG7508764.1"/>
    <property type="molecule type" value="Genomic_DNA"/>
</dbReference>
<feature type="domain" description="DUF4189" evidence="2">
    <location>
        <begin position="102"/>
        <end position="155"/>
    </location>
</feature>
<organism evidence="3 4">
    <name type="scientific">Mesorhizobium retamae</name>
    <dbReference type="NCBI Taxonomy" id="2912854"/>
    <lineage>
        <taxon>Bacteria</taxon>
        <taxon>Pseudomonadati</taxon>
        <taxon>Pseudomonadota</taxon>
        <taxon>Alphaproteobacteria</taxon>
        <taxon>Hyphomicrobiales</taxon>
        <taxon>Phyllobacteriaceae</taxon>
        <taxon>Mesorhizobium</taxon>
    </lineage>
</organism>
<evidence type="ECO:0000259" key="2">
    <source>
        <dbReference type="Pfam" id="PF13827"/>
    </source>
</evidence>
<gene>
    <name evidence="3" type="ORF">L4923_27380</name>
</gene>
<dbReference type="Pfam" id="PF13827">
    <property type="entry name" value="DUF4189"/>
    <property type="match status" value="2"/>
</dbReference>
<keyword evidence="4" id="KW-1185">Reference proteome</keyword>
<accession>A0ABS9QMV7</accession>
<keyword evidence="1" id="KW-0732">Signal</keyword>
<feature type="signal peptide" evidence="1">
    <location>
        <begin position="1"/>
        <end position="19"/>
    </location>
</feature>
<feature type="chain" id="PRO_5046035939" evidence="1">
    <location>
        <begin position="20"/>
        <end position="156"/>
    </location>
</feature>
<dbReference type="RefSeq" id="WP_239370271.1">
    <property type="nucleotide sequence ID" value="NZ_JAKREW010000052.1"/>
</dbReference>
<evidence type="ECO:0000313" key="4">
    <source>
        <dbReference type="Proteomes" id="UP001201701"/>
    </source>
</evidence>
<sequence>MKSAIAAIGILLASTIHIAAADLVDPDVPEPPASEERGIWAAIAYSDADAKHGFFWGADKRQEAMDEALAHCENAGGKTCSVVSVFRNHRHWDDDDNTGFPYNHCGALAVAKQRTGQSTPAAAISAPTRKDAEDAALQRCEASSAGECKIREWVCT</sequence>
<proteinExistence type="predicted"/>
<protein>
    <submittedName>
        <fullName evidence="3">DUF4189 domain-containing protein</fullName>
    </submittedName>
</protein>
<comment type="caution">
    <text evidence="3">The sequence shown here is derived from an EMBL/GenBank/DDBJ whole genome shotgun (WGS) entry which is preliminary data.</text>
</comment>
<evidence type="ECO:0000313" key="3">
    <source>
        <dbReference type="EMBL" id="MCG7508764.1"/>
    </source>
</evidence>
<name>A0ABS9QMV7_9HYPH</name>
<dbReference type="Proteomes" id="UP001201701">
    <property type="component" value="Unassembled WGS sequence"/>
</dbReference>
<feature type="domain" description="DUF4189" evidence="2">
    <location>
        <begin position="40"/>
        <end position="89"/>
    </location>
</feature>
<reference evidence="3 4" key="1">
    <citation type="submission" date="2022-02" db="EMBL/GenBank/DDBJ databases">
        <title>Draft genome sequence of Mezorhizobium retamae strain IRAMC:0171 isolated from Retama raetam nodules.</title>
        <authorList>
            <person name="Bengaied R."/>
            <person name="Sbissi I."/>
            <person name="Huber K."/>
            <person name="Ghodbane F."/>
            <person name="Nouioui I."/>
            <person name="Tarhouni M."/>
            <person name="Gtari M."/>
        </authorList>
    </citation>
    <scope>NUCLEOTIDE SEQUENCE [LARGE SCALE GENOMIC DNA]</scope>
    <source>
        <strain evidence="3 4">IRAMC:0171</strain>
    </source>
</reference>
<evidence type="ECO:0000256" key="1">
    <source>
        <dbReference type="SAM" id="SignalP"/>
    </source>
</evidence>